<evidence type="ECO:0000313" key="3">
    <source>
        <dbReference type="Proteomes" id="UP000658305"/>
    </source>
</evidence>
<keyword evidence="3" id="KW-1185">Reference proteome</keyword>
<evidence type="ECO:0008006" key="4">
    <source>
        <dbReference type="Google" id="ProtNLM"/>
    </source>
</evidence>
<dbReference type="PANTHER" id="PTHR35024:SF4">
    <property type="entry name" value="POLYMER-FORMING CYTOSKELETAL PROTEIN"/>
    <property type="match status" value="1"/>
</dbReference>
<evidence type="ECO:0000313" key="2">
    <source>
        <dbReference type="EMBL" id="GHC41252.1"/>
    </source>
</evidence>
<dbReference type="RefSeq" id="WP_189382949.1">
    <property type="nucleotide sequence ID" value="NZ_BMYI01000040.1"/>
</dbReference>
<dbReference type="Proteomes" id="UP000658305">
    <property type="component" value="Unassembled WGS sequence"/>
</dbReference>
<gene>
    <name evidence="2" type="ORF">GCM10007291_48940</name>
</gene>
<dbReference type="Pfam" id="PF04519">
    <property type="entry name" value="Bactofilin"/>
    <property type="match status" value="1"/>
</dbReference>
<dbReference type="PANTHER" id="PTHR35024">
    <property type="entry name" value="HYPOTHETICAL CYTOSOLIC PROTEIN"/>
    <property type="match status" value="1"/>
</dbReference>
<organism evidence="2 3">
    <name type="scientific">Gemmobacter nanjingensis</name>
    <dbReference type="NCBI Taxonomy" id="488454"/>
    <lineage>
        <taxon>Bacteria</taxon>
        <taxon>Pseudomonadati</taxon>
        <taxon>Pseudomonadota</taxon>
        <taxon>Alphaproteobacteria</taxon>
        <taxon>Rhodobacterales</taxon>
        <taxon>Paracoccaceae</taxon>
        <taxon>Gemmobacter</taxon>
    </lineage>
</organism>
<dbReference type="InterPro" id="IPR007607">
    <property type="entry name" value="BacA/B"/>
</dbReference>
<sequence length="120" mass="12470">MKTPHGDLDRWPDPASPNARRSIFAQDLVVEGDATSSGPIEIQGNVVGSLRAPEISVAGSGRVEGSVATHDLVVLGAVSGMISARNVQLAPSAVVQADVIHERIAIEAGAELEGRLQRKA</sequence>
<accession>A0ABQ3FTX4</accession>
<comment type="caution">
    <text evidence="2">The sequence shown here is derived from an EMBL/GenBank/DDBJ whole genome shotgun (WGS) entry which is preliminary data.</text>
</comment>
<name>A0ABQ3FTX4_9RHOB</name>
<proteinExistence type="inferred from homology"/>
<protein>
    <recommendedName>
        <fullName evidence="4">Polymer-forming cytoskeletal protein</fullName>
    </recommendedName>
</protein>
<reference evidence="3" key="1">
    <citation type="journal article" date="2019" name="Int. J. Syst. Evol. Microbiol.">
        <title>The Global Catalogue of Microorganisms (GCM) 10K type strain sequencing project: providing services to taxonomists for standard genome sequencing and annotation.</title>
        <authorList>
            <consortium name="The Broad Institute Genomics Platform"/>
            <consortium name="The Broad Institute Genome Sequencing Center for Infectious Disease"/>
            <person name="Wu L."/>
            <person name="Ma J."/>
        </authorList>
    </citation>
    <scope>NUCLEOTIDE SEQUENCE [LARGE SCALE GENOMIC DNA]</scope>
    <source>
        <strain evidence="3">KCTC 23298</strain>
    </source>
</reference>
<comment type="similarity">
    <text evidence="1">Belongs to the bactofilin family.</text>
</comment>
<evidence type="ECO:0000256" key="1">
    <source>
        <dbReference type="ARBA" id="ARBA00044755"/>
    </source>
</evidence>
<dbReference type="EMBL" id="BMYI01000040">
    <property type="protein sequence ID" value="GHC41252.1"/>
    <property type="molecule type" value="Genomic_DNA"/>
</dbReference>